<feature type="domain" description="Protein kinase" evidence="1">
    <location>
        <begin position="1"/>
        <end position="157"/>
    </location>
</feature>
<dbReference type="Pfam" id="PF00069">
    <property type="entry name" value="Pkinase"/>
    <property type="match status" value="1"/>
</dbReference>
<evidence type="ECO:0000313" key="2">
    <source>
        <dbReference type="EMBL" id="CAL1369745.1"/>
    </source>
</evidence>
<dbReference type="Gene3D" id="1.10.510.10">
    <property type="entry name" value="Transferase(Phosphotransferase) domain 1"/>
    <property type="match status" value="1"/>
</dbReference>
<dbReference type="AlphaFoldDB" id="A0AAV2D9Z6"/>
<dbReference type="EMBL" id="OZ034815">
    <property type="protein sequence ID" value="CAL1369745.1"/>
    <property type="molecule type" value="Genomic_DNA"/>
</dbReference>
<protein>
    <recommendedName>
        <fullName evidence="1">Protein kinase domain-containing protein</fullName>
    </recommendedName>
</protein>
<dbReference type="InterPro" id="IPR000719">
    <property type="entry name" value="Prot_kinase_dom"/>
</dbReference>
<dbReference type="GO" id="GO:0004672">
    <property type="term" value="F:protein kinase activity"/>
    <property type="evidence" value="ECO:0007669"/>
    <property type="project" value="InterPro"/>
</dbReference>
<gene>
    <name evidence="2" type="ORF">LTRI10_LOCUS12194</name>
</gene>
<evidence type="ECO:0000259" key="1">
    <source>
        <dbReference type="PROSITE" id="PS50011"/>
    </source>
</evidence>
<organism evidence="2 3">
    <name type="scientific">Linum trigynum</name>
    <dbReference type="NCBI Taxonomy" id="586398"/>
    <lineage>
        <taxon>Eukaryota</taxon>
        <taxon>Viridiplantae</taxon>
        <taxon>Streptophyta</taxon>
        <taxon>Embryophyta</taxon>
        <taxon>Tracheophyta</taxon>
        <taxon>Spermatophyta</taxon>
        <taxon>Magnoliopsida</taxon>
        <taxon>eudicotyledons</taxon>
        <taxon>Gunneridae</taxon>
        <taxon>Pentapetalae</taxon>
        <taxon>rosids</taxon>
        <taxon>fabids</taxon>
        <taxon>Malpighiales</taxon>
        <taxon>Linaceae</taxon>
        <taxon>Linum</taxon>
    </lineage>
</organism>
<dbReference type="PROSITE" id="PS00108">
    <property type="entry name" value="PROTEIN_KINASE_ST"/>
    <property type="match status" value="1"/>
</dbReference>
<accession>A0AAV2D9Z6</accession>
<dbReference type="GO" id="GO:0005524">
    <property type="term" value="F:ATP binding"/>
    <property type="evidence" value="ECO:0007669"/>
    <property type="project" value="InterPro"/>
</dbReference>
<evidence type="ECO:0000313" key="3">
    <source>
        <dbReference type="Proteomes" id="UP001497516"/>
    </source>
</evidence>
<keyword evidence="3" id="KW-1185">Reference proteome</keyword>
<proteinExistence type="predicted"/>
<dbReference type="PROSITE" id="PS50011">
    <property type="entry name" value="PROTEIN_KINASE_DOM"/>
    <property type="match status" value="1"/>
</dbReference>
<dbReference type="InterPro" id="IPR008271">
    <property type="entry name" value="Ser/Thr_kinase_AS"/>
</dbReference>
<dbReference type="PANTHER" id="PTHR48011:SF51">
    <property type="entry name" value="PROTEIN KINASE SUPERFAMILY PROTEIN"/>
    <property type="match status" value="1"/>
</dbReference>
<dbReference type="Proteomes" id="UP001497516">
    <property type="component" value="Chromosome 2"/>
</dbReference>
<dbReference type="PANTHER" id="PTHR48011">
    <property type="entry name" value="CCR4-NOT TRANSCRIPTIONAL COMPLEX SUBUNIT CAF120-RELATED"/>
    <property type="match status" value="1"/>
</dbReference>
<dbReference type="InterPro" id="IPR011009">
    <property type="entry name" value="Kinase-like_dom_sf"/>
</dbReference>
<dbReference type="InterPro" id="IPR052751">
    <property type="entry name" value="Plant_MAPKKK"/>
</dbReference>
<dbReference type="SUPFAM" id="SSF56112">
    <property type="entry name" value="Protein kinase-like (PK-like)"/>
    <property type="match status" value="1"/>
</dbReference>
<dbReference type="SMART" id="SM00220">
    <property type="entry name" value="S_TKc"/>
    <property type="match status" value="1"/>
</dbReference>
<name>A0AAV2D9Z6_9ROSI</name>
<dbReference type="GO" id="GO:0007165">
    <property type="term" value="P:signal transduction"/>
    <property type="evidence" value="ECO:0007669"/>
    <property type="project" value="TreeGrafter"/>
</dbReference>
<reference evidence="2 3" key="1">
    <citation type="submission" date="2024-04" db="EMBL/GenBank/DDBJ databases">
        <authorList>
            <person name="Fracassetti M."/>
        </authorList>
    </citation>
    <scope>NUCLEOTIDE SEQUENCE [LARGE SCALE GENOMIC DNA]</scope>
</reference>
<sequence>MILRALSSIHSLGFTHCDIKPDNVLFFCAKNRGGQSLCELKIADFGLARETSKLSPKSKRFTGTLRYMPSEVAVEGKVSPAMDLWALGCTLVEMLTGNVPWSRFKEGREEFMEIAAVGTLEIPELVSVQRKDFLRKCFARDPSQRLHVDMFLKHPSWKIMVS</sequence>